<dbReference type="Pfam" id="PF03358">
    <property type="entry name" value="FMN_red"/>
    <property type="match status" value="1"/>
</dbReference>
<proteinExistence type="predicted"/>
<dbReference type="EMBL" id="AZEU01000179">
    <property type="protein sequence ID" value="KRL43837.1"/>
    <property type="molecule type" value="Genomic_DNA"/>
</dbReference>
<keyword evidence="3" id="KW-1185">Reference proteome</keyword>
<reference evidence="2 3" key="1">
    <citation type="journal article" date="2015" name="Genome Announc.">
        <title>Expanding the biotechnology potential of lactobacilli through comparative genomics of 213 strains and associated genera.</title>
        <authorList>
            <person name="Sun Z."/>
            <person name="Harris H.M."/>
            <person name="McCann A."/>
            <person name="Guo C."/>
            <person name="Argimon S."/>
            <person name="Zhang W."/>
            <person name="Yang X."/>
            <person name="Jeffery I.B."/>
            <person name="Cooney J.C."/>
            <person name="Kagawa T.F."/>
            <person name="Liu W."/>
            <person name="Song Y."/>
            <person name="Salvetti E."/>
            <person name="Wrobel A."/>
            <person name="Rasinkangas P."/>
            <person name="Parkhill J."/>
            <person name="Rea M.C."/>
            <person name="O'Sullivan O."/>
            <person name="Ritari J."/>
            <person name="Douillard F.P."/>
            <person name="Paul Ross R."/>
            <person name="Yang R."/>
            <person name="Briner A.E."/>
            <person name="Felis G.E."/>
            <person name="de Vos W.M."/>
            <person name="Barrangou R."/>
            <person name="Klaenhammer T.R."/>
            <person name="Caufield P.W."/>
            <person name="Cui Y."/>
            <person name="Zhang H."/>
            <person name="O'Toole P.W."/>
        </authorList>
    </citation>
    <scope>NUCLEOTIDE SEQUENCE [LARGE SCALE GENOMIC DNA]</scope>
    <source>
        <strain evidence="2 3">DSM 13343</strain>
    </source>
</reference>
<dbReference type="InterPro" id="IPR029039">
    <property type="entry name" value="Flavoprotein-like_sf"/>
</dbReference>
<comment type="caution">
    <text evidence="2">The sequence shown here is derived from an EMBL/GenBank/DDBJ whole genome shotgun (WGS) entry which is preliminary data.</text>
</comment>
<dbReference type="Proteomes" id="UP000051790">
    <property type="component" value="Unassembled WGS sequence"/>
</dbReference>
<dbReference type="SUPFAM" id="SSF52218">
    <property type="entry name" value="Flavoproteins"/>
    <property type="match status" value="1"/>
</dbReference>
<organism evidence="2 3">
    <name type="scientific">Lacticaseibacillus manihotivorans DSM 13343 = JCM 12514</name>
    <dbReference type="NCBI Taxonomy" id="1423769"/>
    <lineage>
        <taxon>Bacteria</taxon>
        <taxon>Bacillati</taxon>
        <taxon>Bacillota</taxon>
        <taxon>Bacilli</taxon>
        <taxon>Lactobacillales</taxon>
        <taxon>Lactobacillaceae</taxon>
        <taxon>Lacticaseibacillus</taxon>
    </lineage>
</organism>
<feature type="domain" description="NADPH-dependent FMN reductase-like" evidence="1">
    <location>
        <begin position="5"/>
        <end position="149"/>
    </location>
</feature>
<dbReference type="GO" id="GO:0010181">
    <property type="term" value="F:FMN binding"/>
    <property type="evidence" value="ECO:0007669"/>
    <property type="project" value="TreeGrafter"/>
</dbReference>
<dbReference type="InterPro" id="IPR050712">
    <property type="entry name" value="NAD(P)H-dep_reductase"/>
</dbReference>
<protein>
    <submittedName>
        <fullName evidence="2">Fumarate reductase, flavoprotein subunit</fullName>
    </submittedName>
</protein>
<evidence type="ECO:0000313" key="2">
    <source>
        <dbReference type="EMBL" id="KRL43837.1"/>
    </source>
</evidence>
<dbReference type="GO" id="GO:0016491">
    <property type="term" value="F:oxidoreductase activity"/>
    <property type="evidence" value="ECO:0007669"/>
    <property type="project" value="InterPro"/>
</dbReference>
<dbReference type="GO" id="GO:0005829">
    <property type="term" value="C:cytosol"/>
    <property type="evidence" value="ECO:0007669"/>
    <property type="project" value="TreeGrafter"/>
</dbReference>
<accession>A0A0R1QGA8</accession>
<name>A0A0R1QGA8_9LACO</name>
<dbReference type="InterPro" id="IPR005025">
    <property type="entry name" value="FMN_Rdtase-like_dom"/>
</dbReference>
<dbReference type="PANTHER" id="PTHR30543">
    <property type="entry name" value="CHROMATE REDUCTASE"/>
    <property type="match status" value="1"/>
</dbReference>
<sequence>MINVKFVAIVGSNANQSVNRQLLQFMQRHFDDDQLDLVEVKPFPMFNENHPVTDPEPAVQLAEQIESADGVIIACPEYNHSVPSGLKSVIEWESYRLHPFKNKPVMIVGASKFAQGSSRAQLHLRQILDSPGVFAQVFAGNEFLLGQAKDAFTVEGDLKDQGTIDFLTLCYNGFKDFVAMHQAAQEAQA</sequence>
<dbReference type="PATRIC" id="fig|1423769.4.peg.1641"/>
<dbReference type="AlphaFoldDB" id="A0A0R1QGA8"/>
<evidence type="ECO:0000313" key="3">
    <source>
        <dbReference type="Proteomes" id="UP000051790"/>
    </source>
</evidence>
<dbReference type="Gene3D" id="3.40.50.360">
    <property type="match status" value="1"/>
</dbReference>
<dbReference type="PANTHER" id="PTHR30543:SF21">
    <property type="entry name" value="NAD(P)H-DEPENDENT FMN REDUCTASE LOT6"/>
    <property type="match status" value="1"/>
</dbReference>
<evidence type="ECO:0000259" key="1">
    <source>
        <dbReference type="Pfam" id="PF03358"/>
    </source>
</evidence>
<gene>
    <name evidence="2" type="ORF">FD01_GL001531</name>
</gene>